<dbReference type="AlphaFoldDB" id="A0A2C6KJW7"/>
<dbReference type="VEuPathDB" id="ToxoDB:CSUI_001812"/>
<dbReference type="EMBL" id="MIGC01000723">
    <property type="protein sequence ID" value="PHJ24341.1"/>
    <property type="molecule type" value="Genomic_DNA"/>
</dbReference>
<protein>
    <submittedName>
        <fullName evidence="1">Uncharacterized protein</fullName>
    </submittedName>
</protein>
<keyword evidence="2" id="KW-1185">Reference proteome</keyword>
<accession>A0A2C6KJW7</accession>
<dbReference type="GeneID" id="94425226"/>
<sequence length="68" mass="7793">MPVCSSQNVMQSFQIVRKSSPVSTCLAFLFLSPAFHSASRIYVTWRRLLCNEGRQIDVLIHGWYMATL</sequence>
<comment type="caution">
    <text evidence="1">The sequence shown here is derived from an EMBL/GenBank/DDBJ whole genome shotgun (WGS) entry which is preliminary data.</text>
</comment>
<dbReference type="RefSeq" id="XP_067926014.1">
    <property type="nucleotide sequence ID" value="XM_068062015.1"/>
</dbReference>
<name>A0A2C6KJW7_9APIC</name>
<evidence type="ECO:0000313" key="1">
    <source>
        <dbReference type="EMBL" id="PHJ24341.1"/>
    </source>
</evidence>
<proteinExistence type="predicted"/>
<gene>
    <name evidence="1" type="ORF">CSUI_001812</name>
</gene>
<organism evidence="1 2">
    <name type="scientific">Cystoisospora suis</name>
    <dbReference type="NCBI Taxonomy" id="483139"/>
    <lineage>
        <taxon>Eukaryota</taxon>
        <taxon>Sar</taxon>
        <taxon>Alveolata</taxon>
        <taxon>Apicomplexa</taxon>
        <taxon>Conoidasida</taxon>
        <taxon>Coccidia</taxon>
        <taxon>Eucoccidiorida</taxon>
        <taxon>Eimeriorina</taxon>
        <taxon>Sarcocystidae</taxon>
        <taxon>Cystoisospora</taxon>
    </lineage>
</organism>
<evidence type="ECO:0000313" key="2">
    <source>
        <dbReference type="Proteomes" id="UP000221165"/>
    </source>
</evidence>
<dbReference type="Proteomes" id="UP000221165">
    <property type="component" value="Unassembled WGS sequence"/>
</dbReference>
<reference evidence="1 2" key="1">
    <citation type="journal article" date="2017" name="Int. J. Parasitol.">
        <title>The genome of the protozoan parasite Cystoisospora suis and a reverse vaccinology approach to identify vaccine candidates.</title>
        <authorList>
            <person name="Palmieri N."/>
            <person name="Shrestha A."/>
            <person name="Ruttkowski B."/>
            <person name="Beck T."/>
            <person name="Vogl C."/>
            <person name="Tomley F."/>
            <person name="Blake D.P."/>
            <person name="Joachim A."/>
        </authorList>
    </citation>
    <scope>NUCLEOTIDE SEQUENCE [LARGE SCALE GENOMIC DNA]</scope>
    <source>
        <strain evidence="1 2">Wien I</strain>
    </source>
</reference>